<dbReference type="InterPro" id="IPR001452">
    <property type="entry name" value="SH3_domain"/>
</dbReference>
<evidence type="ECO:0000313" key="6">
    <source>
        <dbReference type="Proteomes" id="UP000784294"/>
    </source>
</evidence>
<organism evidence="5 6">
    <name type="scientific">Protopolystoma xenopodis</name>
    <dbReference type="NCBI Taxonomy" id="117903"/>
    <lineage>
        <taxon>Eukaryota</taxon>
        <taxon>Metazoa</taxon>
        <taxon>Spiralia</taxon>
        <taxon>Lophotrochozoa</taxon>
        <taxon>Platyhelminthes</taxon>
        <taxon>Monogenea</taxon>
        <taxon>Polyopisthocotylea</taxon>
        <taxon>Polystomatidea</taxon>
        <taxon>Polystomatidae</taxon>
        <taxon>Protopolystoma</taxon>
    </lineage>
</organism>
<dbReference type="InterPro" id="IPR036028">
    <property type="entry name" value="SH3-like_dom_sf"/>
</dbReference>
<keyword evidence="1 2" id="KW-0728">SH3 domain</keyword>
<proteinExistence type="predicted"/>
<accession>A0A448XF99</accession>
<evidence type="ECO:0000256" key="3">
    <source>
        <dbReference type="SAM" id="MobiDB-lite"/>
    </source>
</evidence>
<sequence length="110" mass="12524">MAPLTDDAGETFRNVSSQWSNAGNRDTMAENTRLGTFHKRFPQYNSDEAVKRVIARFDFEAGDPDEMSFRRGEVIEVVGQEDENWWRGRMPGGRTGLFPANYVDHLPSVL</sequence>
<feature type="region of interest" description="Disordered" evidence="3">
    <location>
        <begin position="1"/>
        <end position="27"/>
    </location>
</feature>
<feature type="domain" description="SH3" evidence="4">
    <location>
        <begin position="48"/>
        <end position="108"/>
    </location>
</feature>
<dbReference type="InterPro" id="IPR050670">
    <property type="entry name" value="STAM"/>
</dbReference>
<dbReference type="Proteomes" id="UP000784294">
    <property type="component" value="Unassembled WGS sequence"/>
</dbReference>
<keyword evidence="6" id="KW-1185">Reference proteome</keyword>
<dbReference type="FunFam" id="2.30.30.40:FF:000072">
    <property type="entry name" value="Unconventional Myosin IB"/>
    <property type="match status" value="1"/>
</dbReference>
<dbReference type="OrthoDB" id="10255964at2759"/>
<dbReference type="SMART" id="SM00326">
    <property type="entry name" value="SH3"/>
    <property type="match status" value="1"/>
</dbReference>
<feature type="compositionally biased region" description="Polar residues" evidence="3">
    <location>
        <begin position="13"/>
        <end position="27"/>
    </location>
</feature>
<evidence type="ECO:0000256" key="2">
    <source>
        <dbReference type="PROSITE-ProRule" id="PRU00192"/>
    </source>
</evidence>
<dbReference type="PRINTS" id="PR00452">
    <property type="entry name" value="SH3DOMAIN"/>
</dbReference>
<dbReference type="CDD" id="cd00174">
    <property type="entry name" value="SH3"/>
    <property type="match status" value="1"/>
</dbReference>
<evidence type="ECO:0000256" key="1">
    <source>
        <dbReference type="ARBA" id="ARBA00022443"/>
    </source>
</evidence>
<comment type="caution">
    <text evidence="5">The sequence shown here is derived from an EMBL/GenBank/DDBJ whole genome shotgun (WGS) entry which is preliminary data.</text>
</comment>
<evidence type="ECO:0000259" key="4">
    <source>
        <dbReference type="PROSITE" id="PS50002"/>
    </source>
</evidence>
<dbReference type="GO" id="GO:0033565">
    <property type="term" value="C:ESCRT-0 complex"/>
    <property type="evidence" value="ECO:0007669"/>
    <property type="project" value="TreeGrafter"/>
</dbReference>
<protein>
    <recommendedName>
        <fullName evidence="4">SH3 domain-containing protein</fullName>
    </recommendedName>
</protein>
<dbReference type="Gene3D" id="2.30.30.40">
    <property type="entry name" value="SH3 Domains"/>
    <property type="match status" value="1"/>
</dbReference>
<dbReference type="GO" id="GO:0043328">
    <property type="term" value="P:protein transport to vacuole involved in ubiquitin-dependent protein catabolic process via the multivesicular body sorting pathway"/>
    <property type="evidence" value="ECO:0007669"/>
    <property type="project" value="TreeGrafter"/>
</dbReference>
<reference evidence="5" key="1">
    <citation type="submission" date="2018-11" db="EMBL/GenBank/DDBJ databases">
        <authorList>
            <consortium name="Pathogen Informatics"/>
        </authorList>
    </citation>
    <scope>NUCLEOTIDE SEQUENCE</scope>
</reference>
<dbReference type="PROSITE" id="PS50002">
    <property type="entry name" value="SH3"/>
    <property type="match status" value="1"/>
</dbReference>
<dbReference type="PANTHER" id="PTHR45929">
    <property type="entry name" value="JAK PATHWAY SIGNAL TRANSDUCTION ADAPTOR MOLECULE"/>
    <property type="match status" value="1"/>
</dbReference>
<name>A0A448XF99_9PLAT</name>
<dbReference type="Pfam" id="PF00018">
    <property type="entry name" value="SH3_1"/>
    <property type="match status" value="1"/>
</dbReference>
<dbReference type="SUPFAM" id="SSF50044">
    <property type="entry name" value="SH3-domain"/>
    <property type="match status" value="1"/>
</dbReference>
<dbReference type="EMBL" id="CAAALY010249181">
    <property type="protein sequence ID" value="VEL35150.1"/>
    <property type="molecule type" value="Genomic_DNA"/>
</dbReference>
<dbReference type="AlphaFoldDB" id="A0A448XF99"/>
<evidence type="ECO:0000313" key="5">
    <source>
        <dbReference type="EMBL" id="VEL35150.1"/>
    </source>
</evidence>
<dbReference type="PANTHER" id="PTHR45929:SF3">
    <property type="entry name" value="JAK PATHWAY SIGNAL TRANSDUCTION ADAPTOR MOLECULE"/>
    <property type="match status" value="1"/>
</dbReference>
<gene>
    <name evidence="5" type="ORF">PXEA_LOCUS28590</name>
</gene>